<dbReference type="InterPro" id="IPR044750">
    <property type="entry name" value="C2_SRC2/BAP"/>
</dbReference>
<dbReference type="Proteomes" id="UP001140949">
    <property type="component" value="Unassembled WGS sequence"/>
</dbReference>
<dbReference type="EMBL" id="JANAVB010005599">
    <property type="protein sequence ID" value="KAJ6846219.1"/>
    <property type="molecule type" value="Genomic_DNA"/>
</dbReference>
<dbReference type="AlphaFoldDB" id="A0AAX6HYT9"/>
<evidence type="ECO:0000313" key="3">
    <source>
        <dbReference type="Proteomes" id="UP001140949"/>
    </source>
</evidence>
<evidence type="ECO:0000313" key="2">
    <source>
        <dbReference type="EMBL" id="KAJ6846219.1"/>
    </source>
</evidence>
<dbReference type="GO" id="GO:0006952">
    <property type="term" value="P:defense response"/>
    <property type="evidence" value="ECO:0007669"/>
    <property type="project" value="InterPro"/>
</dbReference>
<dbReference type="InterPro" id="IPR000008">
    <property type="entry name" value="C2_dom"/>
</dbReference>
<keyword evidence="3" id="KW-1185">Reference proteome</keyword>
<dbReference type="InterPro" id="IPR035892">
    <property type="entry name" value="C2_domain_sf"/>
</dbReference>
<dbReference type="CDD" id="cd04051">
    <property type="entry name" value="C2_SRC2_like"/>
    <property type="match status" value="1"/>
</dbReference>
<dbReference type="Gene3D" id="2.60.40.150">
    <property type="entry name" value="C2 domain"/>
    <property type="match status" value="1"/>
</dbReference>
<feature type="domain" description="C2" evidence="1">
    <location>
        <begin position="1"/>
        <end position="113"/>
    </location>
</feature>
<evidence type="ECO:0000259" key="1">
    <source>
        <dbReference type="PROSITE" id="PS50004"/>
    </source>
</evidence>
<reference evidence="2" key="1">
    <citation type="journal article" date="2023" name="GigaByte">
        <title>Genome assembly of the bearded iris, Iris pallida Lam.</title>
        <authorList>
            <person name="Bruccoleri R.E."/>
            <person name="Oakeley E.J."/>
            <person name="Faust A.M.E."/>
            <person name="Altorfer M."/>
            <person name="Dessus-Babus S."/>
            <person name="Burckhardt D."/>
            <person name="Oertli M."/>
            <person name="Naumann U."/>
            <person name="Petersen F."/>
            <person name="Wong J."/>
        </authorList>
    </citation>
    <scope>NUCLEOTIDE SEQUENCE</scope>
    <source>
        <strain evidence="2">GSM-AAB239-AS_SAM_17_03QT</strain>
    </source>
</reference>
<reference evidence="2" key="2">
    <citation type="submission" date="2023-04" db="EMBL/GenBank/DDBJ databases">
        <authorList>
            <person name="Bruccoleri R.E."/>
            <person name="Oakeley E.J."/>
            <person name="Faust A.-M."/>
            <person name="Dessus-Babus S."/>
            <person name="Altorfer M."/>
            <person name="Burckhardt D."/>
            <person name="Oertli M."/>
            <person name="Naumann U."/>
            <person name="Petersen F."/>
            <person name="Wong J."/>
        </authorList>
    </citation>
    <scope>NUCLEOTIDE SEQUENCE</scope>
    <source>
        <strain evidence="2">GSM-AAB239-AS_SAM_17_03QT</strain>
        <tissue evidence="2">Leaf</tissue>
    </source>
</reference>
<accession>A0AAX6HYT9</accession>
<dbReference type="PANTHER" id="PTHR32246:SF169">
    <property type="entry name" value="PROTEIN SRC2-LIKE"/>
    <property type="match status" value="1"/>
</dbReference>
<comment type="caution">
    <text evidence="2">The sequence shown here is derived from an EMBL/GenBank/DDBJ whole genome shotgun (WGS) entry which is preliminary data.</text>
</comment>
<dbReference type="PROSITE" id="PS50004">
    <property type="entry name" value="C2"/>
    <property type="match status" value="1"/>
</dbReference>
<dbReference type="PANTHER" id="PTHR32246">
    <property type="entry name" value="INGRESSION PROTEIN FIC1"/>
    <property type="match status" value="1"/>
</dbReference>
<name>A0AAX6HYT9_IRIPA</name>
<organism evidence="2 3">
    <name type="scientific">Iris pallida</name>
    <name type="common">Sweet iris</name>
    <dbReference type="NCBI Taxonomy" id="29817"/>
    <lineage>
        <taxon>Eukaryota</taxon>
        <taxon>Viridiplantae</taxon>
        <taxon>Streptophyta</taxon>
        <taxon>Embryophyta</taxon>
        <taxon>Tracheophyta</taxon>
        <taxon>Spermatophyta</taxon>
        <taxon>Magnoliopsida</taxon>
        <taxon>Liliopsida</taxon>
        <taxon>Asparagales</taxon>
        <taxon>Iridaceae</taxon>
        <taxon>Iridoideae</taxon>
        <taxon>Irideae</taxon>
        <taxon>Iris</taxon>
    </lineage>
</organism>
<gene>
    <name evidence="2" type="ORF">M6B38_279250</name>
</gene>
<dbReference type="SUPFAM" id="SSF49562">
    <property type="entry name" value="C2 domain (Calcium/lipid-binding domain, CaLB)"/>
    <property type="match status" value="1"/>
</dbReference>
<proteinExistence type="predicted"/>
<protein>
    <submittedName>
        <fullName evidence="2">Leucine-rich repeat extensin-like protein 2</fullName>
    </submittedName>
</protein>
<sequence>MDRKWIKLTSISGRGVRSFSLLFLKPSLYAVVSVNGLQKQTTSPDPTGGENPVWFNPVRLDLDGVDAPDQDLVLEFDLMASGSLLIGGDWLVGKVSVPVGDLLTEGGDGSVRHVSYQVTAPDGKPNGVLSFSYKFNLPPLPRGMDLAVTSPPPAAYYPPPEATSAFYPPPPPVAVGYYPPTQTPGHVAYYPPIPPEDVACYPPLPPPVDPAACCYPPPPAVRDPYSYLPENWDRRSYR</sequence>